<name>A0A5C7EI37_9PROT</name>
<keyword evidence="5" id="KW-1185">Reference proteome</keyword>
<dbReference type="SUPFAM" id="SSF53448">
    <property type="entry name" value="Nucleotide-diphospho-sugar transferases"/>
    <property type="match status" value="1"/>
</dbReference>
<dbReference type="PANTHER" id="PTHR43584">
    <property type="entry name" value="NUCLEOTIDYL TRANSFERASE"/>
    <property type="match status" value="1"/>
</dbReference>
<evidence type="ECO:0000256" key="1">
    <source>
        <dbReference type="ARBA" id="ARBA00022679"/>
    </source>
</evidence>
<gene>
    <name evidence="4" type="ORF">FR698_12440</name>
</gene>
<dbReference type="CDD" id="cd06422">
    <property type="entry name" value="NTP_transferase_like_1"/>
    <property type="match status" value="1"/>
</dbReference>
<dbReference type="AlphaFoldDB" id="A0A5C7EI37"/>
<keyword evidence="1 4" id="KW-0808">Transferase</keyword>
<protein>
    <submittedName>
        <fullName evidence="4">Nucleotidyltransferase family protein</fullName>
    </submittedName>
</protein>
<comment type="caution">
    <text evidence="4">The sequence shown here is derived from an EMBL/GenBank/DDBJ whole genome shotgun (WGS) entry which is preliminary data.</text>
</comment>
<dbReference type="InParanoid" id="A0A5C7EI37"/>
<dbReference type="OrthoDB" id="9788272at2"/>
<evidence type="ECO:0000259" key="3">
    <source>
        <dbReference type="Pfam" id="PF00483"/>
    </source>
</evidence>
<feature type="domain" description="Nucleotidyl transferase" evidence="3">
    <location>
        <begin position="2"/>
        <end position="143"/>
    </location>
</feature>
<dbReference type="RefSeq" id="WP_147800521.1">
    <property type="nucleotide sequence ID" value="NZ_VPFL01000018.1"/>
</dbReference>
<organism evidence="4 5">
    <name type="scientific">Pelomicrobium methylotrophicum</name>
    <dbReference type="NCBI Taxonomy" id="2602750"/>
    <lineage>
        <taxon>Bacteria</taxon>
        <taxon>Pseudomonadati</taxon>
        <taxon>Pseudomonadota</taxon>
        <taxon>Hydrogenophilia</taxon>
        <taxon>Hydrogenophilia incertae sedis</taxon>
        <taxon>Pelomicrobium</taxon>
    </lineage>
</organism>
<keyword evidence="2" id="KW-0548">Nucleotidyltransferase</keyword>
<dbReference type="InterPro" id="IPR005835">
    <property type="entry name" value="NTP_transferase_dom"/>
</dbReference>
<evidence type="ECO:0000313" key="4">
    <source>
        <dbReference type="EMBL" id="TXF11001.1"/>
    </source>
</evidence>
<evidence type="ECO:0000313" key="5">
    <source>
        <dbReference type="Proteomes" id="UP000321201"/>
    </source>
</evidence>
<accession>A0A5C7EI37</accession>
<dbReference type="NCBIfam" id="NF045761">
    <property type="entry name" value="NAMPUrTaseMurU"/>
    <property type="match status" value="1"/>
</dbReference>
<dbReference type="PANTHER" id="PTHR43584:SF8">
    <property type="entry name" value="N-ACETYLMURAMATE ALPHA-1-PHOSPHATE URIDYLYLTRANSFERASE"/>
    <property type="match status" value="1"/>
</dbReference>
<dbReference type="InterPro" id="IPR029044">
    <property type="entry name" value="Nucleotide-diphossugar_trans"/>
</dbReference>
<dbReference type="InterPro" id="IPR054790">
    <property type="entry name" value="MurU"/>
</dbReference>
<dbReference type="InterPro" id="IPR050065">
    <property type="entry name" value="GlmU-like"/>
</dbReference>
<dbReference type="EMBL" id="VPFL01000018">
    <property type="protein sequence ID" value="TXF11001.1"/>
    <property type="molecule type" value="Genomic_DNA"/>
</dbReference>
<dbReference type="GO" id="GO:0016779">
    <property type="term" value="F:nucleotidyltransferase activity"/>
    <property type="evidence" value="ECO:0007669"/>
    <property type="project" value="UniProtKB-KW"/>
</dbReference>
<proteinExistence type="predicted"/>
<dbReference type="Pfam" id="PF00483">
    <property type="entry name" value="NTP_transferase"/>
    <property type="match status" value="1"/>
</dbReference>
<sequence length="229" mass="24894">MKAMILAAGRGERMRPLTDFVPKALLEVGGRALIEWHLLRLAACGVRDVVVNHAHLGPMIEARLGDGSRYGVRLIYSREPQALETAGAVALALSWLGEQPFLLVNADIYTDFDFAQLERESRDLPAGCDACLVLVDNPPHHPHGDFALVGGRVAAEGEPRLTYSGIGAYRPRFFADIAPGTKAPLGPRLRQAAAAGRVRGLHYHGRWIDVGTPERLEHARAMARAGEGR</sequence>
<evidence type="ECO:0000256" key="2">
    <source>
        <dbReference type="ARBA" id="ARBA00022695"/>
    </source>
</evidence>
<dbReference type="Gene3D" id="3.90.550.10">
    <property type="entry name" value="Spore Coat Polysaccharide Biosynthesis Protein SpsA, Chain A"/>
    <property type="match status" value="1"/>
</dbReference>
<dbReference type="Proteomes" id="UP000321201">
    <property type="component" value="Unassembled WGS sequence"/>
</dbReference>
<reference evidence="4 5" key="1">
    <citation type="submission" date="2019-08" db="EMBL/GenBank/DDBJ databases">
        <title>Pelomicrobium methylotrophicum gen. nov., sp. nov. a moderately thermophilic, facultatively anaerobic, lithoautotrophic and methylotrophic bacterium isolated from a terrestrial mud volcano.</title>
        <authorList>
            <person name="Slobodkina G.B."/>
            <person name="Merkel A.Y."/>
            <person name="Slobodkin A.I."/>
        </authorList>
    </citation>
    <scope>NUCLEOTIDE SEQUENCE [LARGE SCALE GENOMIC DNA]</scope>
    <source>
        <strain evidence="4 5">SM250</strain>
    </source>
</reference>